<proteinExistence type="predicted"/>
<evidence type="ECO:0000313" key="1">
    <source>
        <dbReference type="EMBL" id="SUU90742.1"/>
    </source>
</evidence>
<dbReference type="RefSeq" id="WP_115732700.1">
    <property type="nucleotide sequence ID" value="NZ_BAAAVY010000037.1"/>
</dbReference>
<evidence type="ECO:0000313" key="2">
    <source>
        <dbReference type="Proteomes" id="UP000254701"/>
    </source>
</evidence>
<sequence length="96" mass="10886">MNHFHAKAEWIDGAWRALVRYSHKADYWPVMSGARPAAYPSREKALIAAYQAQEKHVNGTIRGFGDKVCAARAEAERLFRPGRKPVVVERARARPL</sequence>
<dbReference type="OrthoDB" id="8100833at2"/>
<dbReference type="EMBL" id="UFSM01000001">
    <property type="protein sequence ID" value="SUU90742.1"/>
    <property type="molecule type" value="Genomic_DNA"/>
</dbReference>
<organism evidence="1 2">
    <name type="scientific">Aminobacter aminovorans</name>
    <name type="common">Chelatobacter heintzii</name>
    <dbReference type="NCBI Taxonomy" id="83263"/>
    <lineage>
        <taxon>Bacteria</taxon>
        <taxon>Pseudomonadati</taxon>
        <taxon>Pseudomonadota</taxon>
        <taxon>Alphaproteobacteria</taxon>
        <taxon>Hyphomicrobiales</taxon>
        <taxon>Phyllobacteriaceae</taxon>
        <taxon>Aminobacter</taxon>
    </lineage>
</organism>
<protein>
    <submittedName>
        <fullName evidence="1">Uncharacterized protein</fullName>
    </submittedName>
</protein>
<dbReference type="Proteomes" id="UP000254701">
    <property type="component" value="Unassembled WGS sequence"/>
</dbReference>
<name>A0A380WQX6_AMIAI</name>
<reference evidence="1 2" key="1">
    <citation type="submission" date="2018-06" db="EMBL/GenBank/DDBJ databases">
        <authorList>
            <consortium name="Pathogen Informatics"/>
            <person name="Doyle S."/>
        </authorList>
    </citation>
    <scope>NUCLEOTIDE SEQUENCE [LARGE SCALE GENOMIC DNA]</scope>
    <source>
        <strain evidence="1 2">NCTC10684</strain>
    </source>
</reference>
<accession>A0A380WQX6</accession>
<gene>
    <name evidence="1" type="ORF">NCTC10684_04000</name>
</gene>
<dbReference type="AlphaFoldDB" id="A0A380WQX6"/>